<dbReference type="PANTHER" id="PTHR47447">
    <property type="entry name" value="OS03G0856100 PROTEIN"/>
    <property type="match status" value="1"/>
</dbReference>
<dbReference type="eggNOG" id="ENOG502SEMA">
    <property type="taxonomic scope" value="Eukaryota"/>
</dbReference>
<dbReference type="GO" id="GO:0005737">
    <property type="term" value="C:cytoplasm"/>
    <property type="evidence" value="ECO:0000318"/>
    <property type="project" value="GO_Central"/>
</dbReference>
<dbReference type="PROSITE" id="PS51375">
    <property type="entry name" value="PPR"/>
    <property type="match status" value="1"/>
</dbReference>
<dbReference type="InterPro" id="IPR002885">
    <property type="entry name" value="PPR_rpt"/>
</dbReference>
<dbReference type="Pfam" id="PF01535">
    <property type="entry name" value="PPR"/>
    <property type="match status" value="3"/>
</dbReference>
<evidence type="ECO:0000313" key="5">
    <source>
        <dbReference type="Proteomes" id="UP000001449"/>
    </source>
</evidence>
<dbReference type="STRING" id="35128.B8C6M5"/>
<dbReference type="GO" id="GO:0003729">
    <property type="term" value="F:mRNA binding"/>
    <property type="evidence" value="ECO:0000318"/>
    <property type="project" value="GO_Central"/>
</dbReference>
<evidence type="ECO:0008006" key="6">
    <source>
        <dbReference type="Google" id="ProtNLM"/>
    </source>
</evidence>
<evidence type="ECO:0000256" key="3">
    <source>
        <dbReference type="SAM" id="SignalP"/>
    </source>
</evidence>
<dbReference type="RefSeq" id="XP_002291745.1">
    <property type="nucleotide sequence ID" value="XM_002291709.1"/>
</dbReference>
<feature type="signal peptide" evidence="3">
    <location>
        <begin position="1"/>
        <end position="17"/>
    </location>
</feature>
<feature type="chain" id="PRO_5002869512" description="N-acetyltransferase domain-containing protein" evidence="3">
    <location>
        <begin position="18"/>
        <end position="805"/>
    </location>
</feature>
<dbReference type="KEGG" id="tps:THAPSDRAFT_7479"/>
<reference evidence="4 5" key="2">
    <citation type="journal article" date="2008" name="Nature">
        <title>The Phaeodactylum genome reveals the evolutionary history of diatom genomes.</title>
        <authorList>
            <person name="Bowler C."/>
            <person name="Allen A.E."/>
            <person name="Badger J.H."/>
            <person name="Grimwood J."/>
            <person name="Jabbari K."/>
            <person name="Kuo A."/>
            <person name="Maheswari U."/>
            <person name="Martens C."/>
            <person name="Maumus F."/>
            <person name="Otillar R.P."/>
            <person name="Rayko E."/>
            <person name="Salamov A."/>
            <person name="Vandepoele K."/>
            <person name="Beszteri B."/>
            <person name="Gruber A."/>
            <person name="Heijde M."/>
            <person name="Katinka M."/>
            <person name="Mock T."/>
            <person name="Valentin K."/>
            <person name="Verret F."/>
            <person name="Berges J.A."/>
            <person name="Brownlee C."/>
            <person name="Cadoret J.P."/>
            <person name="Chiovitti A."/>
            <person name="Choi C.J."/>
            <person name="Coesel S."/>
            <person name="De Martino A."/>
            <person name="Detter J.C."/>
            <person name="Durkin C."/>
            <person name="Falciatore A."/>
            <person name="Fournet J."/>
            <person name="Haruta M."/>
            <person name="Huysman M.J."/>
            <person name="Jenkins B.D."/>
            <person name="Jiroutova K."/>
            <person name="Jorgensen R.E."/>
            <person name="Joubert Y."/>
            <person name="Kaplan A."/>
            <person name="Kroger N."/>
            <person name="Kroth P.G."/>
            <person name="La Roche J."/>
            <person name="Lindquist E."/>
            <person name="Lommer M."/>
            <person name="Martin-Jezequel V."/>
            <person name="Lopez P.J."/>
            <person name="Lucas S."/>
            <person name="Mangogna M."/>
            <person name="McGinnis K."/>
            <person name="Medlin L.K."/>
            <person name="Montsant A."/>
            <person name="Oudot-Le Secq M.P."/>
            <person name="Napoli C."/>
            <person name="Obornik M."/>
            <person name="Parker M.S."/>
            <person name="Petit J.L."/>
            <person name="Porcel B.M."/>
            <person name="Poulsen N."/>
            <person name="Robison M."/>
            <person name="Rychlewski L."/>
            <person name="Rynearson T.A."/>
            <person name="Schmutz J."/>
            <person name="Shapiro H."/>
            <person name="Siaut M."/>
            <person name="Stanley M."/>
            <person name="Sussman M.R."/>
            <person name="Taylor A.R."/>
            <person name="Vardi A."/>
            <person name="von Dassow P."/>
            <person name="Vyverman W."/>
            <person name="Willis A."/>
            <person name="Wyrwicz L.S."/>
            <person name="Rokhsar D.S."/>
            <person name="Weissenbach J."/>
            <person name="Armbrust E.V."/>
            <person name="Green B.R."/>
            <person name="Van de Peer Y."/>
            <person name="Grigoriev I.V."/>
        </authorList>
    </citation>
    <scope>NUCLEOTIDE SEQUENCE [LARGE SCALE GENOMIC DNA]</scope>
    <source>
        <strain evidence="4 5">CCMP1335</strain>
    </source>
</reference>
<dbReference type="PaxDb" id="35128-Thaps7479"/>
<reference evidence="4 5" key="1">
    <citation type="journal article" date="2004" name="Science">
        <title>The genome of the diatom Thalassiosira pseudonana: ecology, evolution, and metabolism.</title>
        <authorList>
            <person name="Armbrust E.V."/>
            <person name="Berges J.A."/>
            <person name="Bowler C."/>
            <person name="Green B.R."/>
            <person name="Martinez D."/>
            <person name="Putnam N.H."/>
            <person name="Zhou S."/>
            <person name="Allen A.E."/>
            <person name="Apt K.E."/>
            <person name="Bechner M."/>
            <person name="Brzezinski M.A."/>
            <person name="Chaal B.K."/>
            <person name="Chiovitti A."/>
            <person name="Davis A.K."/>
            <person name="Demarest M.S."/>
            <person name="Detter J.C."/>
            <person name="Glavina T."/>
            <person name="Goodstein D."/>
            <person name="Hadi M.Z."/>
            <person name="Hellsten U."/>
            <person name="Hildebrand M."/>
            <person name="Jenkins B.D."/>
            <person name="Jurka J."/>
            <person name="Kapitonov V.V."/>
            <person name="Kroger N."/>
            <person name="Lau W.W."/>
            <person name="Lane T.W."/>
            <person name="Larimer F.W."/>
            <person name="Lippmeier J.C."/>
            <person name="Lucas S."/>
            <person name="Medina M."/>
            <person name="Montsant A."/>
            <person name="Obornik M."/>
            <person name="Parker M.S."/>
            <person name="Palenik B."/>
            <person name="Pazour G.J."/>
            <person name="Richardson P.M."/>
            <person name="Rynearson T.A."/>
            <person name="Saito M.A."/>
            <person name="Schwartz D.C."/>
            <person name="Thamatrakoln K."/>
            <person name="Valentin K."/>
            <person name="Vardi A."/>
            <person name="Wilkerson F.P."/>
            <person name="Rokhsar D.S."/>
        </authorList>
    </citation>
    <scope>NUCLEOTIDE SEQUENCE [LARGE SCALE GENOMIC DNA]</scope>
    <source>
        <strain evidence="4 5">CCMP1335</strain>
    </source>
</reference>
<protein>
    <recommendedName>
        <fullName evidence="6">N-acetyltransferase domain-containing protein</fullName>
    </recommendedName>
</protein>
<keyword evidence="3" id="KW-0732">Signal</keyword>
<dbReference type="GeneID" id="7450123"/>
<dbReference type="Gene3D" id="1.25.40.10">
    <property type="entry name" value="Tetratricopeptide repeat domain"/>
    <property type="match status" value="2"/>
</dbReference>
<dbReference type="PANTHER" id="PTHR47447:SF17">
    <property type="entry name" value="OS12G0638900 PROTEIN"/>
    <property type="match status" value="1"/>
</dbReference>
<accession>B8C6M5</accession>
<evidence type="ECO:0000256" key="1">
    <source>
        <dbReference type="ARBA" id="ARBA00022737"/>
    </source>
</evidence>
<keyword evidence="5" id="KW-1185">Reference proteome</keyword>
<evidence type="ECO:0000313" key="4">
    <source>
        <dbReference type="EMBL" id="EED90596.1"/>
    </source>
</evidence>
<dbReference type="AlphaFoldDB" id="B8C6M5"/>
<proteinExistence type="predicted"/>
<dbReference type="HOGENOM" id="CLU_350074_0_0_1"/>
<feature type="repeat" description="PPR" evidence="2">
    <location>
        <begin position="337"/>
        <end position="371"/>
    </location>
</feature>
<name>B8C6M5_THAPS</name>
<dbReference type="GO" id="GO:0006397">
    <property type="term" value="P:mRNA processing"/>
    <property type="evidence" value="ECO:0000318"/>
    <property type="project" value="GO_Central"/>
</dbReference>
<keyword evidence="1" id="KW-0677">Repeat</keyword>
<gene>
    <name evidence="4" type="ORF">THAPSDRAFT_7479</name>
</gene>
<organism evidence="4 5">
    <name type="scientific">Thalassiosira pseudonana</name>
    <name type="common">Marine diatom</name>
    <name type="synonym">Cyclotella nana</name>
    <dbReference type="NCBI Taxonomy" id="35128"/>
    <lineage>
        <taxon>Eukaryota</taxon>
        <taxon>Sar</taxon>
        <taxon>Stramenopiles</taxon>
        <taxon>Ochrophyta</taxon>
        <taxon>Bacillariophyta</taxon>
        <taxon>Coscinodiscophyceae</taxon>
        <taxon>Thalassiosirophycidae</taxon>
        <taxon>Thalassiosirales</taxon>
        <taxon>Thalassiosiraceae</taxon>
        <taxon>Thalassiosira</taxon>
    </lineage>
</organism>
<dbReference type="Proteomes" id="UP000001449">
    <property type="component" value="Chromosome 8"/>
</dbReference>
<dbReference type="InParanoid" id="B8C6M5"/>
<dbReference type="InterPro" id="IPR011990">
    <property type="entry name" value="TPR-like_helical_dom_sf"/>
</dbReference>
<sequence>MIIRLSLIVVFYQLVVALCFTFGPRDSQRCSSLAPVIAREAHQHQANTITITFRVHPSSTSLLQSAAPSEMATSKEPTLLLNRRKLPKQILKCRSDDQKALKLLLEAYPHLYFSVEDLVDEGRVSNVEAWTLDELVGILYEDEDDKTQSIEEHMNGNNIHEESLVIVDAKSISSTLEVLRNARNVPAAVHLLKRSVDGVLHNRQVHKIQQQRSNGERIDSSHNQLDIGKNELRQIYKAIISLLGHTQNNATTISKKQSTSSQLLLHLLNHHMPNVAKIKPELEIYHAVLNSLGRCGECLEVIAILERMEQSYDLQNRAESLLATRSESSTLTAPQVDRMAYQTAISSLAKHGYCQTATDIFYRMKSKGFLPDMNCYNVLLIGIAKESGKKQTERDTSGGETSVYDGGWHKLALRILQEMEKQSQSSNEGGDCQYDVTPTEQTYNSVISACAKENAWEEASRISQMEMNLARTTELGLNVGDMADGSQGHIIQQDYLTAYFTDLECYEKIGSGNDSWWKIGCYSVRSFSTGDDKESPRQLRSITVGLQPHRNPVRNGLSLVFYDGETKLGRMLLKNDKCNTPSASTQHCFSSIVGMEVDISRRGEGLSKLFVAIWLRLCLQTDAYPRAALMNKPLISLVLKHFRFVPNEGGVCVELIRVGNDDIDQEKKERIGESYNPEFALYSPSKKSLSGLFSQRVLRTQNIAIMDHPPSLANREKGSTIYIKTTFEHPITLADNAVTYKAHPLMANEEKDAITAMMEEGQSALQRQILEDTIDYVIAGGSNMKGELGFFSSNECLQRAFLAFV</sequence>
<evidence type="ECO:0000256" key="2">
    <source>
        <dbReference type="PROSITE-ProRule" id="PRU00708"/>
    </source>
</evidence>
<dbReference type="OMA" id="HPLMANE"/>
<dbReference type="EMBL" id="CM000644">
    <property type="protein sequence ID" value="EED90596.1"/>
    <property type="molecule type" value="Genomic_DNA"/>
</dbReference>
<dbReference type="NCBIfam" id="TIGR00756">
    <property type="entry name" value="PPR"/>
    <property type="match status" value="1"/>
</dbReference>